<evidence type="ECO:0008006" key="17">
    <source>
        <dbReference type="Google" id="ProtNLM"/>
    </source>
</evidence>
<dbReference type="PANTHER" id="PTHR46300:SF1">
    <property type="entry name" value="P450, PUTATIVE (EUROFUNG)-RELATED"/>
    <property type="match status" value="1"/>
</dbReference>
<evidence type="ECO:0000256" key="4">
    <source>
        <dbReference type="ARBA" id="ARBA00010617"/>
    </source>
</evidence>
<evidence type="ECO:0000256" key="11">
    <source>
        <dbReference type="ARBA" id="ARBA00023033"/>
    </source>
</evidence>
<keyword evidence="12" id="KW-0472">Membrane</keyword>
<name>A0AAD5V9R6_9APHY</name>
<keyword evidence="9 14" id="KW-0560">Oxidoreductase</keyword>
<comment type="subcellular location">
    <subcellularLocation>
        <location evidence="2">Membrane</location>
    </subcellularLocation>
</comment>
<comment type="cofactor">
    <cofactor evidence="1 13">
        <name>heme</name>
        <dbReference type="ChEBI" id="CHEBI:30413"/>
    </cofactor>
</comment>
<dbReference type="Pfam" id="PF00067">
    <property type="entry name" value="p450"/>
    <property type="match status" value="2"/>
</dbReference>
<organism evidence="15 16">
    <name type="scientific">Meripilus lineatus</name>
    <dbReference type="NCBI Taxonomy" id="2056292"/>
    <lineage>
        <taxon>Eukaryota</taxon>
        <taxon>Fungi</taxon>
        <taxon>Dikarya</taxon>
        <taxon>Basidiomycota</taxon>
        <taxon>Agaricomycotina</taxon>
        <taxon>Agaricomycetes</taxon>
        <taxon>Polyporales</taxon>
        <taxon>Meripilaceae</taxon>
        <taxon>Meripilus</taxon>
    </lineage>
</organism>
<gene>
    <name evidence="15" type="ORF">NLI96_g1777</name>
</gene>
<comment type="caution">
    <text evidence="15">The sequence shown here is derived from an EMBL/GenBank/DDBJ whole genome shotgun (WGS) entry which is preliminary data.</text>
</comment>
<keyword evidence="8" id="KW-1133">Transmembrane helix</keyword>
<evidence type="ECO:0000256" key="6">
    <source>
        <dbReference type="ARBA" id="ARBA00022692"/>
    </source>
</evidence>
<keyword evidence="10 13" id="KW-0408">Iron</keyword>
<dbReference type="PANTHER" id="PTHR46300">
    <property type="entry name" value="P450, PUTATIVE (EUROFUNG)-RELATED-RELATED"/>
    <property type="match status" value="1"/>
</dbReference>
<evidence type="ECO:0000256" key="7">
    <source>
        <dbReference type="ARBA" id="ARBA00022723"/>
    </source>
</evidence>
<evidence type="ECO:0000313" key="16">
    <source>
        <dbReference type="Proteomes" id="UP001212997"/>
    </source>
</evidence>
<comment type="pathway">
    <text evidence="3">Secondary metabolite biosynthesis.</text>
</comment>
<dbReference type="GO" id="GO:0004497">
    <property type="term" value="F:monooxygenase activity"/>
    <property type="evidence" value="ECO:0007669"/>
    <property type="project" value="UniProtKB-KW"/>
</dbReference>
<dbReference type="GO" id="GO:0005506">
    <property type="term" value="F:iron ion binding"/>
    <property type="evidence" value="ECO:0007669"/>
    <property type="project" value="InterPro"/>
</dbReference>
<keyword evidence="7 13" id="KW-0479">Metal-binding</keyword>
<evidence type="ECO:0000256" key="2">
    <source>
        <dbReference type="ARBA" id="ARBA00004370"/>
    </source>
</evidence>
<evidence type="ECO:0000256" key="8">
    <source>
        <dbReference type="ARBA" id="ARBA00022989"/>
    </source>
</evidence>
<dbReference type="InterPro" id="IPR002401">
    <property type="entry name" value="Cyt_P450_E_grp-I"/>
</dbReference>
<evidence type="ECO:0000256" key="10">
    <source>
        <dbReference type="ARBA" id="ARBA00023004"/>
    </source>
</evidence>
<keyword evidence="11 14" id="KW-0503">Monooxygenase</keyword>
<dbReference type="InterPro" id="IPR017972">
    <property type="entry name" value="Cyt_P450_CS"/>
</dbReference>
<dbReference type="CDD" id="cd11065">
    <property type="entry name" value="CYP64-like"/>
    <property type="match status" value="1"/>
</dbReference>
<dbReference type="PRINTS" id="PR00385">
    <property type="entry name" value="P450"/>
</dbReference>
<evidence type="ECO:0000256" key="1">
    <source>
        <dbReference type="ARBA" id="ARBA00001971"/>
    </source>
</evidence>
<dbReference type="SUPFAM" id="SSF48264">
    <property type="entry name" value="Cytochrome P450"/>
    <property type="match status" value="1"/>
</dbReference>
<dbReference type="Gene3D" id="1.10.630.10">
    <property type="entry name" value="Cytochrome P450"/>
    <property type="match status" value="1"/>
</dbReference>
<evidence type="ECO:0000256" key="9">
    <source>
        <dbReference type="ARBA" id="ARBA00023002"/>
    </source>
</evidence>
<dbReference type="AlphaFoldDB" id="A0AAD5V9R6"/>
<reference evidence="15" key="1">
    <citation type="submission" date="2022-07" db="EMBL/GenBank/DDBJ databases">
        <title>Genome Sequence of Physisporinus lineatus.</title>
        <authorList>
            <person name="Buettner E."/>
        </authorList>
    </citation>
    <scope>NUCLEOTIDE SEQUENCE</scope>
    <source>
        <strain evidence="15">VT162</strain>
    </source>
</reference>
<keyword evidence="6" id="KW-0812">Transmembrane</keyword>
<evidence type="ECO:0000313" key="15">
    <source>
        <dbReference type="EMBL" id="KAJ3489918.1"/>
    </source>
</evidence>
<sequence>MLTDIISLQSLGYGAILCLLAGASLTRWAASRPHLNIPPGPTEGLGPVPRIFKVFHDYSQRYGPVFSIKNGNRIVVVIAGYKVIIDSPLQIGRELTPAQAAVEIMQKRGADLADRPQSVSAQMISGNLRLLIIGAGERMKRFRRILHFQLQPSTAKQYQPLQLQNAKDYILDILFDKECYRYAASVIMSVTYGKTTPTQYSDPEVVAVEAAVQRLVDTLPIGKGWVDKFPFLRHFPLPEVKRLRQYHQAEMDLFNNQLDDVRQRIKNNEYVPPNVTTHLWENQTAYGISNDELAYLTGSMFGAGSDTTATAMSYMTMAAALFPDQRARAQAQLDAVVGRDRLPTFEDQTHLPLVTAFALESHRWRPVSPSGNHWSVMHDPEVFPDPEKFILDRWLDGNGQIRGDLKMFGFGFGRRVCPGQPVAERSLFINTALMCWAFDVTEDPSVPIDTMAFTDGAIAHPHPFKVNFEPRIKNLRELLQGECQPE</sequence>
<evidence type="ECO:0000256" key="3">
    <source>
        <dbReference type="ARBA" id="ARBA00005179"/>
    </source>
</evidence>
<dbReference type="GO" id="GO:0016020">
    <property type="term" value="C:membrane"/>
    <property type="evidence" value="ECO:0007669"/>
    <property type="project" value="UniProtKB-SubCell"/>
</dbReference>
<dbReference type="GO" id="GO:0020037">
    <property type="term" value="F:heme binding"/>
    <property type="evidence" value="ECO:0007669"/>
    <property type="project" value="InterPro"/>
</dbReference>
<dbReference type="EMBL" id="JANAWD010000036">
    <property type="protein sequence ID" value="KAJ3489918.1"/>
    <property type="molecule type" value="Genomic_DNA"/>
</dbReference>
<evidence type="ECO:0000256" key="12">
    <source>
        <dbReference type="ARBA" id="ARBA00023136"/>
    </source>
</evidence>
<evidence type="ECO:0000256" key="5">
    <source>
        <dbReference type="ARBA" id="ARBA00022617"/>
    </source>
</evidence>
<comment type="similarity">
    <text evidence="4 14">Belongs to the cytochrome P450 family.</text>
</comment>
<accession>A0AAD5V9R6</accession>
<dbReference type="GO" id="GO:0016705">
    <property type="term" value="F:oxidoreductase activity, acting on paired donors, with incorporation or reduction of molecular oxygen"/>
    <property type="evidence" value="ECO:0007669"/>
    <property type="project" value="InterPro"/>
</dbReference>
<dbReference type="PROSITE" id="PS00086">
    <property type="entry name" value="CYTOCHROME_P450"/>
    <property type="match status" value="1"/>
</dbReference>
<dbReference type="PRINTS" id="PR00463">
    <property type="entry name" value="EP450I"/>
</dbReference>
<dbReference type="InterPro" id="IPR001128">
    <property type="entry name" value="Cyt_P450"/>
</dbReference>
<keyword evidence="16" id="KW-1185">Reference proteome</keyword>
<dbReference type="InterPro" id="IPR036396">
    <property type="entry name" value="Cyt_P450_sf"/>
</dbReference>
<feature type="binding site" description="axial binding residue" evidence="13">
    <location>
        <position position="417"/>
    </location>
    <ligand>
        <name>heme</name>
        <dbReference type="ChEBI" id="CHEBI:30413"/>
    </ligand>
    <ligandPart>
        <name>Fe</name>
        <dbReference type="ChEBI" id="CHEBI:18248"/>
    </ligandPart>
</feature>
<proteinExistence type="inferred from homology"/>
<protein>
    <recommendedName>
        <fullName evidence="17">Cytochrome P450</fullName>
    </recommendedName>
</protein>
<dbReference type="Proteomes" id="UP001212997">
    <property type="component" value="Unassembled WGS sequence"/>
</dbReference>
<dbReference type="InterPro" id="IPR050364">
    <property type="entry name" value="Cytochrome_P450_fung"/>
</dbReference>
<keyword evidence="5 13" id="KW-0349">Heme</keyword>
<evidence type="ECO:0000256" key="13">
    <source>
        <dbReference type="PIRSR" id="PIRSR602401-1"/>
    </source>
</evidence>
<evidence type="ECO:0000256" key="14">
    <source>
        <dbReference type="RuleBase" id="RU000461"/>
    </source>
</evidence>